<proteinExistence type="predicted"/>
<keyword evidence="2" id="KW-1185">Reference proteome</keyword>
<evidence type="ECO:0000313" key="2">
    <source>
        <dbReference type="Proteomes" id="UP001501303"/>
    </source>
</evidence>
<comment type="caution">
    <text evidence="1">The sequence shown here is derived from an EMBL/GenBank/DDBJ whole genome shotgun (WGS) entry which is preliminary data.</text>
</comment>
<organism evidence="1 2">
    <name type="scientific">Streptomyces sodiiphilus</name>
    <dbReference type="NCBI Taxonomy" id="226217"/>
    <lineage>
        <taxon>Bacteria</taxon>
        <taxon>Bacillati</taxon>
        <taxon>Actinomycetota</taxon>
        <taxon>Actinomycetes</taxon>
        <taxon>Kitasatosporales</taxon>
        <taxon>Streptomycetaceae</taxon>
        <taxon>Streptomyces</taxon>
    </lineage>
</organism>
<name>A0ABN2P367_9ACTN</name>
<dbReference type="Proteomes" id="UP001501303">
    <property type="component" value="Unassembled WGS sequence"/>
</dbReference>
<evidence type="ECO:0000313" key="1">
    <source>
        <dbReference type="EMBL" id="GAA1910826.1"/>
    </source>
</evidence>
<gene>
    <name evidence="1" type="ORF">GCM10009716_20800</name>
</gene>
<reference evidence="1 2" key="1">
    <citation type="journal article" date="2019" name="Int. J. Syst. Evol. Microbiol.">
        <title>The Global Catalogue of Microorganisms (GCM) 10K type strain sequencing project: providing services to taxonomists for standard genome sequencing and annotation.</title>
        <authorList>
            <consortium name="The Broad Institute Genomics Platform"/>
            <consortium name="The Broad Institute Genome Sequencing Center for Infectious Disease"/>
            <person name="Wu L."/>
            <person name="Ma J."/>
        </authorList>
    </citation>
    <scope>NUCLEOTIDE SEQUENCE [LARGE SCALE GENOMIC DNA]</scope>
    <source>
        <strain evidence="1 2">JCM 13581</strain>
    </source>
</reference>
<dbReference type="EMBL" id="BAAAMJ010000018">
    <property type="protein sequence ID" value="GAA1910826.1"/>
    <property type="molecule type" value="Genomic_DNA"/>
</dbReference>
<dbReference type="RefSeq" id="WP_344260732.1">
    <property type="nucleotide sequence ID" value="NZ_BAAAMJ010000018.1"/>
</dbReference>
<protein>
    <submittedName>
        <fullName evidence="1">Uncharacterized protein</fullName>
    </submittedName>
</protein>
<accession>A0ABN2P367</accession>
<sequence length="52" mass="5365">MAVLFALDAAAHLDRPRGSAVRVSVVDPDTEEVMAAALHDAGPDGRRLPVAG</sequence>